<protein>
    <submittedName>
        <fullName evidence="2">Uncharacterized protein</fullName>
    </submittedName>
</protein>
<proteinExistence type="predicted"/>
<dbReference type="EMBL" id="MU857840">
    <property type="protein sequence ID" value="KAK4243272.1"/>
    <property type="molecule type" value="Genomic_DNA"/>
</dbReference>
<evidence type="ECO:0000313" key="2">
    <source>
        <dbReference type="EMBL" id="KAK4243272.1"/>
    </source>
</evidence>
<evidence type="ECO:0000256" key="1">
    <source>
        <dbReference type="SAM" id="MobiDB-lite"/>
    </source>
</evidence>
<gene>
    <name evidence="2" type="ORF">C7999DRAFT_18360</name>
</gene>
<accession>A0AAN7HFF2</accession>
<feature type="region of interest" description="Disordered" evidence="1">
    <location>
        <begin position="117"/>
        <end position="139"/>
    </location>
</feature>
<name>A0AAN7HFF2_9PEZI</name>
<reference evidence="2" key="1">
    <citation type="journal article" date="2023" name="Mol. Phylogenet. Evol.">
        <title>Genome-scale phylogeny and comparative genomics of the fungal order Sordariales.</title>
        <authorList>
            <person name="Hensen N."/>
            <person name="Bonometti L."/>
            <person name="Westerberg I."/>
            <person name="Brannstrom I.O."/>
            <person name="Guillou S."/>
            <person name="Cros-Aarteil S."/>
            <person name="Calhoun S."/>
            <person name="Haridas S."/>
            <person name="Kuo A."/>
            <person name="Mondo S."/>
            <person name="Pangilinan J."/>
            <person name="Riley R."/>
            <person name="LaButti K."/>
            <person name="Andreopoulos B."/>
            <person name="Lipzen A."/>
            <person name="Chen C."/>
            <person name="Yan M."/>
            <person name="Daum C."/>
            <person name="Ng V."/>
            <person name="Clum A."/>
            <person name="Steindorff A."/>
            <person name="Ohm R.A."/>
            <person name="Martin F."/>
            <person name="Silar P."/>
            <person name="Natvig D.O."/>
            <person name="Lalanne C."/>
            <person name="Gautier V."/>
            <person name="Ament-Velasquez S.L."/>
            <person name="Kruys A."/>
            <person name="Hutchinson M.I."/>
            <person name="Powell A.J."/>
            <person name="Barry K."/>
            <person name="Miller A.N."/>
            <person name="Grigoriev I.V."/>
            <person name="Debuchy R."/>
            <person name="Gladieux P."/>
            <person name="Hiltunen Thoren M."/>
            <person name="Johannesson H."/>
        </authorList>
    </citation>
    <scope>NUCLEOTIDE SEQUENCE</scope>
    <source>
        <strain evidence="2">CBS 359.72</strain>
    </source>
</reference>
<evidence type="ECO:0000313" key="3">
    <source>
        <dbReference type="Proteomes" id="UP001303647"/>
    </source>
</evidence>
<organism evidence="2 3">
    <name type="scientific">Corynascus novoguineensis</name>
    <dbReference type="NCBI Taxonomy" id="1126955"/>
    <lineage>
        <taxon>Eukaryota</taxon>
        <taxon>Fungi</taxon>
        <taxon>Dikarya</taxon>
        <taxon>Ascomycota</taxon>
        <taxon>Pezizomycotina</taxon>
        <taxon>Sordariomycetes</taxon>
        <taxon>Sordariomycetidae</taxon>
        <taxon>Sordariales</taxon>
        <taxon>Chaetomiaceae</taxon>
        <taxon>Corynascus</taxon>
    </lineage>
</organism>
<dbReference type="Proteomes" id="UP001303647">
    <property type="component" value="Unassembled WGS sequence"/>
</dbReference>
<keyword evidence="3" id="KW-1185">Reference proteome</keyword>
<reference evidence="2" key="2">
    <citation type="submission" date="2023-05" db="EMBL/GenBank/DDBJ databases">
        <authorList>
            <consortium name="Lawrence Berkeley National Laboratory"/>
            <person name="Steindorff A."/>
            <person name="Hensen N."/>
            <person name="Bonometti L."/>
            <person name="Westerberg I."/>
            <person name="Brannstrom I.O."/>
            <person name="Guillou S."/>
            <person name="Cros-Aarteil S."/>
            <person name="Calhoun S."/>
            <person name="Haridas S."/>
            <person name="Kuo A."/>
            <person name="Mondo S."/>
            <person name="Pangilinan J."/>
            <person name="Riley R."/>
            <person name="Labutti K."/>
            <person name="Andreopoulos B."/>
            <person name="Lipzen A."/>
            <person name="Chen C."/>
            <person name="Yanf M."/>
            <person name="Daum C."/>
            <person name="Ng V."/>
            <person name="Clum A."/>
            <person name="Ohm R."/>
            <person name="Martin F."/>
            <person name="Silar P."/>
            <person name="Natvig D."/>
            <person name="Lalanne C."/>
            <person name="Gautier V."/>
            <person name="Ament-Velasquez S.L."/>
            <person name="Kruys A."/>
            <person name="Hutchinson M.I."/>
            <person name="Powell A.J."/>
            <person name="Barry K."/>
            <person name="Miller A.N."/>
            <person name="Grigoriev I.V."/>
            <person name="Debuchy R."/>
            <person name="Gladieux P."/>
            <person name="Thoren M.H."/>
            <person name="Johannesson H."/>
        </authorList>
    </citation>
    <scope>NUCLEOTIDE SEQUENCE</scope>
    <source>
        <strain evidence="2">CBS 359.72</strain>
    </source>
</reference>
<comment type="caution">
    <text evidence="2">The sequence shown here is derived from an EMBL/GenBank/DDBJ whole genome shotgun (WGS) entry which is preliminary data.</text>
</comment>
<dbReference type="AlphaFoldDB" id="A0AAN7HFF2"/>
<sequence>MRELEQELERTLKENREQKDYIFTLSNRLSAAEYECTKIQESASRAAEYRDDVLMQRDLRYENSVLKGQLEQITSQRECIAVANTKSLGPSTRKIWQEFECIAMDLKGACSSVEITIPSDSTGNKPHSGQKSKGSDSESWMQRVAQYTGVSDFHIIRALTAAGISDLVFESSFPDFQAKESPLLDQYRKHVLARAGPQMLKQLEILAYKSVISEEYFTSHILQATTKSLAGKLYEALAHLISPNDDPFIGADLENGDLFAEKEAHSPNTENPVANLFTEAIVRALELKQELVLSRSKYKLVFFNPGDVFDSETMIKDGGGESAFIPIRALTKNTRKDCLGQRCKDENTRIKLCLFPALYSRPKKDLTAEFGVEVNVGNCLLDCANFITNENQMGTEDGSFSLIVKGLVLV</sequence>
<feature type="compositionally biased region" description="Polar residues" evidence="1">
    <location>
        <begin position="118"/>
        <end position="139"/>
    </location>
</feature>